<name>A0A6A4TFZ6_SCOMX</name>
<evidence type="ECO:0000313" key="2">
    <source>
        <dbReference type="Proteomes" id="UP000438429"/>
    </source>
</evidence>
<gene>
    <name evidence="1" type="ORF">F2P81_007000</name>
</gene>
<dbReference type="EMBL" id="VEVO01000006">
    <property type="protein sequence ID" value="KAF0041102.1"/>
    <property type="molecule type" value="Genomic_DNA"/>
</dbReference>
<dbReference type="SUPFAM" id="SSF140996">
    <property type="entry name" value="Hermes dimerisation domain"/>
    <property type="match status" value="1"/>
</dbReference>
<comment type="caution">
    <text evidence="1">The sequence shown here is derived from an EMBL/GenBank/DDBJ whole genome shotgun (WGS) entry which is preliminary data.</text>
</comment>
<evidence type="ECO:0000313" key="1">
    <source>
        <dbReference type="EMBL" id="KAF0041102.1"/>
    </source>
</evidence>
<accession>A0A6A4TFZ6</accession>
<organism evidence="1 2">
    <name type="scientific">Scophthalmus maximus</name>
    <name type="common">Turbot</name>
    <name type="synonym">Psetta maxima</name>
    <dbReference type="NCBI Taxonomy" id="52904"/>
    <lineage>
        <taxon>Eukaryota</taxon>
        <taxon>Metazoa</taxon>
        <taxon>Chordata</taxon>
        <taxon>Craniata</taxon>
        <taxon>Vertebrata</taxon>
        <taxon>Euteleostomi</taxon>
        <taxon>Actinopterygii</taxon>
        <taxon>Neopterygii</taxon>
        <taxon>Teleostei</taxon>
        <taxon>Neoteleostei</taxon>
        <taxon>Acanthomorphata</taxon>
        <taxon>Carangaria</taxon>
        <taxon>Pleuronectiformes</taxon>
        <taxon>Pleuronectoidei</taxon>
        <taxon>Scophthalmidae</taxon>
        <taxon>Scophthalmus</taxon>
    </lineage>
</organism>
<protein>
    <submittedName>
        <fullName evidence="1">Uncharacterized protein</fullName>
    </submittedName>
</protein>
<dbReference type="Proteomes" id="UP000438429">
    <property type="component" value="Unassembled WGS sequence"/>
</dbReference>
<dbReference type="AlphaFoldDB" id="A0A6A4TFZ6"/>
<proteinExistence type="predicted"/>
<reference evidence="1 2" key="1">
    <citation type="submission" date="2019-06" db="EMBL/GenBank/DDBJ databases">
        <title>Draft genomes of female and male turbot (Scophthalmus maximus).</title>
        <authorList>
            <person name="Xu H."/>
            <person name="Xu X.-W."/>
            <person name="Shao C."/>
            <person name="Chen S."/>
        </authorList>
    </citation>
    <scope>NUCLEOTIDE SEQUENCE [LARGE SCALE GENOMIC DNA]</scope>
    <source>
        <strain evidence="1">Ysfricsl-2016a</strain>
        <tissue evidence="1">Blood</tissue>
    </source>
</reference>
<sequence>MILHCVNHCGAALSSSPNNAVVMLMALPTMTKSALRMIDSQNYIKSEHSFAVSYSHSSLQIEQNKKQSSEFSELTGNNATVLSLRNSISFLKTTNVQLVCSKHIPCGQNVTQSKDGKKPKEISAKIVEFIFLDQQQLCIVQDERFRQLMSYLDPLYNLPCHKYFTDVCLLQLCQTVYAGIDRISPVCIEDALISVPLMQLVIHRGVCSDNHH</sequence>